<dbReference type="Gene3D" id="3.10.450.60">
    <property type="match status" value="1"/>
</dbReference>
<dbReference type="AlphaFoldDB" id="Q82V62"/>
<dbReference type="KEGG" id="neu:NE1239"/>
<reference evidence="4 5" key="1">
    <citation type="journal article" date="2003" name="J. Bacteriol.">
        <title>Complete genome sequence of the ammonia-oxidizing bacterium and obligate chemolithoautotroph Nitrosomonas europaea.</title>
        <authorList>
            <person name="Chain P."/>
            <person name="Lamerdin J."/>
            <person name="Larimer F."/>
            <person name="Regala W."/>
            <person name="Land M."/>
            <person name="Hauser L."/>
            <person name="Hooper A."/>
            <person name="Klotz M."/>
            <person name="Norton J."/>
            <person name="Sayavedra-Soto L."/>
            <person name="Arciero D."/>
            <person name="Hommes N."/>
            <person name="Whittaker M."/>
            <person name="Arp D."/>
        </authorList>
    </citation>
    <scope>NUCLEOTIDE SEQUENCE [LARGE SCALE GENOMIC DNA]</scope>
    <source>
        <strain evidence="5">ATCC 19718 / CIP 103999 / KCTC 2705 / NBRC 14298</strain>
    </source>
</reference>
<evidence type="ECO:0000256" key="1">
    <source>
        <dbReference type="ARBA" id="ARBA00022723"/>
    </source>
</evidence>
<dbReference type="PANTHER" id="PTHR11771">
    <property type="entry name" value="LIPOXYGENASE"/>
    <property type="match status" value="1"/>
</dbReference>
<dbReference type="EMBL" id="AL954747">
    <property type="protein sequence ID" value="CAD85150.1"/>
    <property type="molecule type" value="Genomic_DNA"/>
</dbReference>
<dbReference type="SUPFAM" id="SSF48484">
    <property type="entry name" value="Lipoxigenase"/>
    <property type="match status" value="1"/>
</dbReference>
<dbReference type="GO" id="GO:0046872">
    <property type="term" value="F:metal ion binding"/>
    <property type="evidence" value="ECO:0007669"/>
    <property type="project" value="UniProtKB-KW"/>
</dbReference>
<dbReference type="GO" id="GO:0004051">
    <property type="term" value="F:arachidonate 5-lipoxygenase activity"/>
    <property type="evidence" value="ECO:0007669"/>
    <property type="project" value="UniProtKB-EC"/>
</dbReference>
<dbReference type="InterPro" id="IPR000907">
    <property type="entry name" value="LipOase"/>
</dbReference>
<dbReference type="PRINTS" id="PR00087">
    <property type="entry name" value="LIPOXYGENASE"/>
</dbReference>
<dbReference type="EC" id="1.13.11.34" evidence="4"/>
<evidence type="ECO:0000313" key="4">
    <source>
        <dbReference type="EMBL" id="CAD85150.1"/>
    </source>
</evidence>
<dbReference type="STRING" id="228410.NE1239"/>
<protein>
    <submittedName>
        <fullName evidence="4">Lipoxygenase</fullName>
        <ecNumber evidence="4">1.13.11.34</ecNumber>
    </submittedName>
</protein>
<dbReference type="SMR" id="Q82V62"/>
<keyword evidence="2 4" id="KW-0560">Oxidoreductase</keyword>
<evidence type="ECO:0000256" key="2">
    <source>
        <dbReference type="ARBA" id="ARBA00023002"/>
    </source>
</evidence>
<dbReference type="Proteomes" id="UP000001416">
    <property type="component" value="Chromosome"/>
</dbReference>
<dbReference type="Pfam" id="PF00305">
    <property type="entry name" value="Lipoxygenase"/>
    <property type="match status" value="1"/>
</dbReference>
<keyword evidence="1" id="KW-0479">Metal-binding</keyword>
<dbReference type="Gene3D" id="1.20.245.10">
    <property type="entry name" value="Lipoxygenase-1, Domain 5"/>
    <property type="match status" value="1"/>
</dbReference>
<dbReference type="eggNOG" id="COG0753">
    <property type="taxonomic scope" value="Bacteria"/>
</dbReference>
<keyword evidence="5" id="KW-1185">Reference proteome</keyword>
<evidence type="ECO:0000259" key="3">
    <source>
        <dbReference type="PROSITE" id="PS51393"/>
    </source>
</evidence>
<dbReference type="PROSITE" id="PS00081">
    <property type="entry name" value="LIPOXYGENASE_2"/>
    <property type="match status" value="1"/>
</dbReference>
<dbReference type="InterPro" id="IPR020834">
    <property type="entry name" value="LipOase_CS"/>
</dbReference>
<accession>Q82V62</accession>
<evidence type="ECO:0000313" key="5">
    <source>
        <dbReference type="Proteomes" id="UP000001416"/>
    </source>
</evidence>
<gene>
    <name evidence="4" type="primary">ALOX5</name>
    <name evidence="4" type="ordered locus">NE1239</name>
</gene>
<sequence length="565" mass="65036">MNFILLKERHMMNKLPQQEENRRTVENRKNYLLRRQAQYQYAYEYANTIAVVRKLPCREIPGPGYWLRGGINLLQLIPSLPSLLVTYMRYLLGKPMESYRDYIFYPFSPPNPALVDNFQQDLIFGLQRVIGVNPVVLRAVTSQHPLPQKLPESEIQRVFAKYVDETDYATAITQKRVYILDYADLEILQRNPGQIDGGRKQYVTTPIVVLFLQADGILRPIAIQLYQDAGPDNPIYTPNDGNLWLAAKTFAQVADGNHHILVTHATRIHYVMEAIIMASRRQLYKSHPLCVLLNPHLRHTLNVNHQHTFLRDRKGRPGRYGELFAGDYDATTQCMANGMTSFDFRASAFPNDIASREVDNPDLFYPYRDDGVLLWNAIQHFATEYIDVCYQSDGDVAEDCEIQAWAHDIGARDRGRIPGFPARFASRQELAETIGHVIFLCTAFHSCIHFNQYKYPGFVPNMPHSAYAPPPVGKGAEMDADGLLKFQPAFRAAYSQTWTYFQTNFTVNRIGQYPLRQFDPAARDVIERFRKRLQEIEGRIDQRNSSRPVPYDRMNPRIIPNGVTV</sequence>
<feature type="domain" description="Lipoxygenase" evidence="3">
    <location>
        <begin position="118"/>
        <end position="565"/>
    </location>
</feature>
<organism evidence="4 5">
    <name type="scientific">Nitrosomonas europaea (strain ATCC 19718 / CIP 103999 / KCTC 2705 / NBRC 14298)</name>
    <dbReference type="NCBI Taxonomy" id="228410"/>
    <lineage>
        <taxon>Bacteria</taxon>
        <taxon>Pseudomonadati</taxon>
        <taxon>Pseudomonadota</taxon>
        <taxon>Betaproteobacteria</taxon>
        <taxon>Nitrosomonadales</taxon>
        <taxon>Nitrosomonadaceae</taxon>
        <taxon>Nitrosomonas</taxon>
    </lineage>
</organism>
<dbReference type="InterPro" id="IPR036226">
    <property type="entry name" value="LipOase_C_sf"/>
</dbReference>
<dbReference type="PROSITE" id="PS51393">
    <property type="entry name" value="LIPOXYGENASE_3"/>
    <property type="match status" value="1"/>
</dbReference>
<name>Q82V62_NITEU</name>
<proteinExistence type="predicted"/>
<dbReference type="HOGENOM" id="CLU_004282_3_2_4"/>
<dbReference type="GO" id="GO:0034440">
    <property type="term" value="P:lipid oxidation"/>
    <property type="evidence" value="ECO:0007669"/>
    <property type="project" value="InterPro"/>
</dbReference>
<dbReference type="InterPro" id="IPR013819">
    <property type="entry name" value="LipOase_C"/>
</dbReference>